<dbReference type="Gene3D" id="1.25.40.10">
    <property type="entry name" value="Tetratricopeptide repeat domain"/>
    <property type="match status" value="1"/>
</dbReference>
<organism evidence="2 3">
    <name type="scientific">Flavobacterium haoranii</name>
    <dbReference type="NCBI Taxonomy" id="683124"/>
    <lineage>
        <taxon>Bacteria</taxon>
        <taxon>Pseudomonadati</taxon>
        <taxon>Bacteroidota</taxon>
        <taxon>Flavobacteriia</taxon>
        <taxon>Flavobacteriales</taxon>
        <taxon>Flavobacteriaceae</taxon>
        <taxon>Flavobacterium</taxon>
    </lineage>
</organism>
<evidence type="ECO:0000313" key="3">
    <source>
        <dbReference type="Proteomes" id="UP000184232"/>
    </source>
</evidence>
<dbReference type="EMBL" id="FQZH01000002">
    <property type="protein sequence ID" value="SHJ26420.1"/>
    <property type="molecule type" value="Genomic_DNA"/>
</dbReference>
<proteinExistence type="predicted"/>
<keyword evidence="1" id="KW-0802">TPR repeat</keyword>
<dbReference type="PROSITE" id="PS50005">
    <property type="entry name" value="TPR"/>
    <property type="match status" value="1"/>
</dbReference>
<dbReference type="AlphaFoldDB" id="A0A1M6HVX8"/>
<gene>
    <name evidence="2" type="ORF">SAMN05444337_1671</name>
</gene>
<dbReference type="InterPro" id="IPR019734">
    <property type="entry name" value="TPR_rpt"/>
</dbReference>
<accession>A0A1M6HVX8</accession>
<dbReference type="SMART" id="SM00028">
    <property type="entry name" value="TPR"/>
    <property type="match status" value="1"/>
</dbReference>
<evidence type="ECO:0000313" key="2">
    <source>
        <dbReference type="EMBL" id="SHJ26420.1"/>
    </source>
</evidence>
<feature type="repeat" description="TPR" evidence="1">
    <location>
        <begin position="244"/>
        <end position="277"/>
    </location>
</feature>
<keyword evidence="3" id="KW-1185">Reference proteome</keyword>
<dbReference type="Proteomes" id="UP000184232">
    <property type="component" value="Unassembled WGS sequence"/>
</dbReference>
<reference evidence="2 3" key="1">
    <citation type="submission" date="2016-11" db="EMBL/GenBank/DDBJ databases">
        <authorList>
            <person name="Jaros S."/>
            <person name="Januszkiewicz K."/>
            <person name="Wedrychowicz H."/>
        </authorList>
    </citation>
    <scope>NUCLEOTIDE SEQUENCE [LARGE SCALE GENOMIC DNA]</scope>
    <source>
        <strain evidence="2 3">DSM 22807</strain>
    </source>
</reference>
<dbReference type="STRING" id="683124.SAMN05444337_1671"/>
<protein>
    <submittedName>
        <fullName evidence="2">Uncharacterized protein</fullName>
    </submittedName>
</protein>
<dbReference type="OrthoDB" id="1149028at2"/>
<evidence type="ECO:0000256" key="1">
    <source>
        <dbReference type="PROSITE-ProRule" id="PRU00339"/>
    </source>
</evidence>
<dbReference type="InterPro" id="IPR011990">
    <property type="entry name" value="TPR-like_helical_dom_sf"/>
</dbReference>
<dbReference type="SUPFAM" id="SSF48452">
    <property type="entry name" value="TPR-like"/>
    <property type="match status" value="1"/>
</dbReference>
<name>A0A1M6HVX8_9FLAO</name>
<sequence length="368" mass="41927">MKKLLLATSIMLSVASYAQKDELKTLKKIYSKSNVSDKDLETYKATLASLENLATEEGDKVYTKFYKNMYPTLVLASKGTNATLQDQMNVYQPDFITNYGKTIDETIEYETKTGKKVYKDELIQEKTDFKNQLNNIASTAYGNNKFKEAASLFYAKYLFDPKNEGQALENASIAAVQSQDYKLAEKMYEELKKSDYLNNATKYLAVSKVSGEVDTYTSKADRDRMVKIGSHEKPSEEKVSKQKPEIYKTLALIYVQNGKLVEAKKALAEARELSPNDEDIKKEEARLYFNDAYELLKDDQKLVDEINANLSNKAKYDELMAKRKNNFSTAMPSFEKAYSLNPSDQNTKSLLKMTYEILGMKEKADSIK</sequence>
<dbReference type="RefSeq" id="WP_072783893.1">
    <property type="nucleotide sequence ID" value="NZ_CP045292.1"/>
</dbReference>